<sequence length="120" mass="12890">MPLFFALLLCILGFSQTRGSDLESAAAAATEGLFDEISGVSESLAAKTVGPEYADENLKRRSLRLITKVREDFVARDRPSSIKIPSSRISNPNRKKTPPQQPPLTIASSLVPIPTPAPSA</sequence>
<feature type="region of interest" description="Disordered" evidence="1">
    <location>
        <begin position="77"/>
        <end position="120"/>
    </location>
</feature>
<protein>
    <submittedName>
        <fullName evidence="3">Uncharacterized protein</fullName>
    </submittedName>
</protein>
<comment type="caution">
    <text evidence="3">The sequence shown here is derived from an EMBL/GenBank/DDBJ whole genome shotgun (WGS) entry which is preliminary data.</text>
</comment>
<reference evidence="4" key="1">
    <citation type="journal article" date="2023" name="Commun. Biol.">
        <title>Genome analysis of Parmales, the sister group of diatoms, reveals the evolutionary specialization of diatoms from phago-mixotrophs to photoautotrophs.</title>
        <authorList>
            <person name="Ban H."/>
            <person name="Sato S."/>
            <person name="Yoshikawa S."/>
            <person name="Yamada K."/>
            <person name="Nakamura Y."/>
            <person name="Ichinomiya M."/>
            <person name="Sato N."/>
            <person name="Blanc-Mathieu R."/>
            <person name="Endo H."/>
            <person name="Kuwata A."/>
            <person name="Ogata H."/>
        </authorList>
    </citation>
    <scope>NUCLEOTIDE SEQUENCE [LARGE SCALE GENOMIC DNA]</scope>
    <source>
        <strain evidence="4">NIES 3700</strain>
    </source>
</reference>
<organism evidence="3 4">
    <name type="scientific">Triparma laevis f. longispina</name>
    <dbReference type="NCBI Taxonomy" id="1714387"/>
    <lineage>
        <taxon>Eukaryota</taxon>
        <taxon>Sar</taxon>
        <taxon>Stramenopiles</taxon>
        <taxon>Ochrophyta</taxon>
        <taxon>Bolidophyceae</taxon>
        <taxon>Parmales</taxon>
        <taxon>Triparmaceae</taxon>
        <taxon>Triparma</taxon>
    </lineage>
</organism>
<feature type="chain" id="PRO_5040885150" evidence="2">
    <location>
        <begin position="20"/>
        <end position="120"/>
    </location>
</feature>
<gene>
    <name evidence="3" type="ORF">TrLO_g7238</name>
</gene>
<evidence type="ECO:0000313" key="3">
    <source>
        <dbReference type="EMBL" id="GMH75524.1"/>
    </source>
</evidence>
<keyword evidence="4" id="KW-1185">Reference proteome</keyword>
<evidence type="ECO:0000313" key="4">
    <source>
        <dbReference type="Proteomes" id="UP001165122"/>
    </source>
</evidence>
<accession>A0A9W7APS5</accession>
<evidence type="ECO:0000256" key="1">
    <source>
        <dbReference type="SAM" id="MobiDB-lite"/>
    </source>
</evidence>
<proteinExistence type="predicted"/>
<dbReference type="Proteomes" id="UP001165122">
    <property type="component" value="Unassembled WGS sequence"/>
</dbReference>
<name>A0A9W7APS5_9STRA</name>
<dbReference type="AlphaFoldDB" id="A0A9W7APS5"/>
<feature type="compositionally biased region" description="Low complexity" evidence="1">
    <location>
        <begin position="81"/>
        <end position="92"/>
    </location>
</feature>
<keyword evidence="2" id="KW-0732">Signal</keyword>
<feature type="signal peptide" evidence="2">
    <location>
        <begin position="1"/>
        <end position="19"/>
    </location>
</feature>
<evidence type="ECO:0000256" key="2">
    <source>
        <dbReference type="SAM" id="SignalP"/>
    </source>
</evidence>
<dbReference type="EMBL" id="BRXW01000728">
    <property type="protein sequence ID" value="GMH75524.1"/>
    <property type="molecule type" value="Genomic_DNA"/>
</dbReference>